<gene>
    <name evidence="1" type="ORF">C1I95_20360</name>
</gene>
<evidence type="ECO:0000313" key="2">
    <source>
        <dbReference type="Proteomes" id="UP000248924"/>
    </source>
</evidence>
<sequence>MAERSVNRETWAAFIADAIQHYAGGNTTRFADLVGVKYKTVRRWLTKETDVSEESIRAVGRALSIKPSVLLVRVGLYDATEVDATPTPEPVADDDPALREILEADVPPHVKQRLIQRLQQVRARDAERQADEVRWWINQARGA</sequence>
<dbReference type="OrthoDB" id="3388513at2"/>
<dbReference type="AlphaFoldDB" id="A0A2W2DX34"/>
<evidence type="ECO:0000313" key="1">
    <source>
        <dbReference type="EMBL" id="PZG15063.1"/>
    </source>
</evidence>
<keyword evidence="2" id="KW-1185">Reference proteome</keyword>
<dbReference type="GO" id="GO:0003677">
    <property type="term" value="F:DNA binding"/>
    <property type="evidence" value="ECO:0007669"/>
    <property type="project" value="InterPro"/>
</dbReference>
<proteinExistence type="predicted"/>
<organism evidence="1 2">
    <name type="scientific">Micromonospora craterilacus</name>
    <dbReference type="NCBI Taxonomy" id="1655439"/>
    <lineage>
        <taxon>Bacteria</taxon>
        <taxon>Bacillati</taxon>
        <taxon>Actinomycetota</taxon>
        <taxon>Actinomycetes</taxon>
        <taxon>Micromonosporales</taxon>
        <taxon>Micromonosporaceae</taxon>
        <taxon>Micromonospora</taxon>
    </lineage>
</organism>
<name>A0A2W2DX34_9ACTN</name>
<dbReference type="InterPro" id="IPR010982">
    <property type="entry name" value="Lambda_DNA-bd_dom_sf"/>
</dbReference>
<dbReference type="EMBL" id="POTY01000134">
    <property type="protein sequence ID" value="PZG15063.1"/>
    <property type="molecule type" value="Genomic_DNA"/>
</dbReference>
<comment type="caution">
    <text evidence="1">The sequence shown here is derived from an EMBL/GenBank/DDBJ whole genome shotgun (WGS) entry which is preliminary data.</text>
</comment>
<reference evidence="1 2" key="1">
    <citation type="submission" date="2018-01" db="EMBL/GenBank/DDBJ databases">
        <title>Draft genome sequence of Jishengella sp. NA12.</title>
        <authorList>
            <person name="Sahin N."/>
            <person name="Ay H."/>
            <person name="Saygin H."/>
        </authorList>
    </citation>
    <scope>NUCLEOTIDE SEQUENCE [LARGE SCALE GENOMIC DNA]</scope>
    <source>
        <strain evidence="1 2">NA12</strain>
    </source>
</reference>
<dbReference type="Gene3D" id="1.10.260.40">
    <property type="entry name" value="lambda repressor-like DNA-binding domains"/>
    <property type="match status" value="1"/>
</dbReference>
<dbReference type="Proteomes" id="UP000248924">
    <property type="component" value="Unassembled WGS sequence"/>
</dbReference>
<dbReference type="RefSeq" id="WP_111215471.1">
    <property type="nucleotide sequence ID" value="NZ_POTY01000134.1"/>
</dbReference>
<protein>
    <submittedName>
        <fullName evidence="1">Uncharacterized protein</fullName>
    </submittedName>
</protein>
<accession>A0A2W2DX34</accession>